<gene>
    <name evidence="2" type="ORF">D2962_12225</name>
</gene>
<dbReference type="Gene3D" id="3.30.160.250">
    <property type="match status" value="1"/>
</dbReference>
<dbReference type="InterPro" id="IPR035069">
    <property type="entry name" value="TTHA1013/TTHA0281-like"/>
</dbReference>
<feature type="domain" description="HicB-like antitoxin of toxin-antitoxin system" evidence="1">
    <location>
        <begin position="22"/>
        <end position="126"/>
    </location>
</feature>
<dbReference type="PANTHER" id="PTHR34504:SF2">
    <property type="entry name" value="UPF0150 PROTEIN SSL0259"/>
    <property type="match status" value="1"/>
</dbReference>
<dbReference type="InterPro" id="IPR051404">
    <property type="entry name" value="TA_system_antitoxin"/>
</dbReference>
<dbReference type="KEGG" id="bacg:D2962_12225"/>
<dbReference type="SUPFAM" id="SSF143100">
    <property type="entry name" value="TTHA1013/TTHA0281-like"/>
    <property type="match status" value="1"/>
</dbReference>
<dbReference type="EMBL" id="CP033169">
    <property type="protein sequence ID" value="AYO31262.1"/>
    <property type="molecule type" value="Genomic_DNA"/>
</dbReference>
<dbReference type="Pfam" id="PF15919">
    <property type="entry name" value="HicB_lk_antitox"/>
    <property type="match status" value="1"/>
</dbReference>
<organism evidence="2 3">
    <name type="scientific">Biomaibacter acetigenes</name>
    <dbReference type="NCBI Taxonomy" id="2316383"/>
    <lineage>
        <taxon>Bacteria</taxon>
        <taxon>Bacillati</taxon>
        <taxon>Bacillota</taxon>
        <taxon>Clostridia</taxon>
        <taxon>Thermosediminibacterales</taxon>
        <taxon>Tepidanaerobacteraceae</taxon>
        <taxon>Biomaibacter</taxon>
    </lineage>
</organism>
<evidence type="ECO:0000313" key="2">
    <source>
        <dbReference type="EMBL" id="AYO31262.1"/>
    </source>
</evidence>
<proteinExistence type="predicted"/>
<dbReference type="Proteomes" id="UP000280960">
    <property type="component" value="Chromosome"/>
</dbReference>
<evidence type="ECO:0000313" key="3">
    <source>
        <dbReference type="Proteomes" id="UP000280960"/>
    </source>
</evidence>
<accession>A0A3G2R728</accession>
<dbReference type="InterPro" id="IPR031807">
    <property type="entry name" value="HicB-like"/>
</dbReference>
<sequence>MKELILLIKDIYVFPAIFDYAEDGISIEFPDLPGCLPCAKTTEEAIKNAKEAMALHLWGMEKDGDPIPEPTPVDKIQVRENQAVMLIEVYMPLYREAIENQSVKKTLTIPQWLNKLAEEKNVNFSQLLQSALKEHLGIHDRP</sequence>
<name>A0A3G2R728_9FIRM</name>
<evidence type="ECO:0000259" key="1">
    <source>
        <dbReference type="Pfam" id="PF15919"/>
    </source>
</evidence>
<protein>
    <submittedName>
        <fullName evidence="2">Type II toxin-antitoxin system HicB family antitoxin</fullName>
    </submittedName>
</protein>
<dbReference type="AlphaFoldDB" id="A0A3G2R728"/>
<keyword evidence="3" id="KW-1185">Reference proteome</keyword>
<reference evidence="2 3" key="1">
    <citation type="submission" date="2018-10" db="EMBL/GenBank/DDBJ databases">
        <authorList>
            <person name="Zhang X."/>
        </authorList>
    </citation>
    <scope>NUCLEOTIDE SEQUENCE [LARGE SCALE GENOMIC DNA]</scope>
    <source>
        <strain evidence="2 3">SK-G1</strain>
    </source>
</reference>
<dbReference type="PANTHER" id="PTHR34504">
    <property type="entry name" value="ANTITOXIN HICB"/>
    <property type="match status" value="1"/>
</dbReference>